<evidence type="ECO:0000256" key="1">
    <source>
        <dbReference type="SAM" id="MobiDB-lite"/>
    </source>
</evidence>
<accession>A0AA40B1D2</accession>
<proteinExistence type="predicted"/>
<feature type="non-terminal residue" evidence="3">
    <location>
        <position position="180"/>
    </location>
</feature>
<sequence length="180" mass="19148">TFPSFCRGICLKRDFGESTSPTGTKFRPTASPESSPRPAYLTELKLFRIPTMDSGAQANPLQSSQDVEAQPNPAHALMEAMGFERAEIDKAMRAAFYIPERAIDYLLNGIPADLPPPPPLANLGMQPLPPPAAPAPQADTGTFAAALALSTEEDVNISDERGAGDAAAARPQDTNRILDS</sequence>
<dbReference type="FunFam" id="1.10.8.10:FF:000003">
    <property type="entry name" value="UV excision repair protein RAD23 homolog"/>
    <property type="match status" value="1"/>
</dbReference>
<dbReference type="InterPro" id="IPR015940">
    <property type="entry name" value="UBA"/>
</dbReference>
<feature type="region of interest" description="Disordered" evidence="1">
    <location>
        <begin position="17"/>
        <end position="37"/>
    </location>
</feature>
<gene>
    <name evidence="3" type="ORF">B0H67DRAFT_142859</name>
</gene>
<dbReference type="AlphaFoldDB" id="A0AA40B1D2"/>
<evidence type="ECO:0000313" key="4">
    <source>
        <dbReference type="Proteomes" id="UP001172102"/>
    </source>
</evidence>
<organism evidence="3 4">
    <name type="scientific">Lasiosphaeris hirsuta</name>
    <dbReference type="NCBI Taxonomy" id="260670"/>
    <lineage>
        <taxon>Eukaryota</taxon>
        <taxon>Fungi</taxon>
        <taxon>Dikarya</taxon>
        <taxon>Ascomycota</taxon>
        <taxon>Pezizomycotina</taxon>
        <taxon>Sordariomycetes</taxon>
        <taxon>Sordariomycetidae</taxon>
        <taxon>Sordariales</taxon>
        <taxon>Lasiosphaeriaceae</taxon>
        <taxon>Lasiosphaeris</taxon>
    </lineage>
</organism>
<protein>
    <recommendedName>
        <fullName evidence="2">UBA domain-containing protein</fullName>
    </recommendedName>
</protein>
<dbReference type="Proteomes" id="UP001172102">
    <property type="component" value="Unassembled WGS sequence"/>
</dbReference>
<dbReference type="EMBL" id="JAUKUA010000002">
    <property type="protein sequence ID" value="KAK0725892.1"/>
    <property type="molecule type" value="Genomic_DNA"/>
</dbReference>
<keyword evidence="4" id="KW-1185">Reference proteome</keyword>
<feature type="region of interest" description="Disordered" evidence="1">
    <location>
        <begin position="154"/>
        <end position="180"/>
    </location>
</feature>
<name>A0AA40B1D2_9PEZI</name>
<evidence type="ECO:0000259" key="2">
    <source>
        <dbReference type="PROSITE" id="PS50030"/>
    </source>
</evidence>
<comment type="caution">
    <text evidence="3">The sequence shown here is derived from an EMBL/GenBank/DDBJ whole genome shotgun (WGS) entry which is preliminary data.</text>
</comment>
<dbReference type="Pfam" id="PF00627">
    <property type="entry name" value="UBA"/>
    <property type="match status" value="1"/>
</dbReference>
<dbReference type="SUPFAM" id="SSF46934">
    <property type="entry name" value="UBA-like"/>
    <property type="match status" value="1"/>
</dbReference>
<evidence type="ECO:0000313" key="3">
    <source>
        <dbReference type="EMBL" id="KAK0725892.1"/>
    </source>
</evidence>
<dbReference type="Gene3D" id="1.10.8.10">
    <property type="entry name" value="DNA helicase RuvA subunit, C-terminal domain"/>
    <property type="match status" value="1"/>
</dbReference>
<reference evidence="3" key="1">
    <citation type="submission" date="2023-06" db="EMBL/GenBank/DDBJ databases">
        <title>Genome-scale phylogeny and comparative genomics of the fungal order Sordariales.</title>
        <authorList>
            <consortium name="Lawrence Berkeley National Laboratory"/>
            <person name="Hensen N."/>
            <person name="Bonometti L."/>
            <person name="Westerberg I."/>
            <person name="Brannstrom I.O."/>
            <person name="Guillou S."/>
            <person name="Cros-Aarteil S."/>
            <person name="Calhoun S."/>
            <person name="Haridas S."/>
            <person name="Kuo A."/>
            <person name="Mondo S."/>
            <person name="Pangilinan J."/>
            <person name="Riley R."/>
            <person name="Labutti K."/>
            <person name="Andreopoulos B."/>
            <person name="Lipzen A."/>
            <person name="Chen C."/>
            <person name="Yanf M."/>
            <person name="Daum C."/>
            <person name="Ng V."/>
            <person name="Clum A."/>
            <person name="Steindorff A."/>
            <person name="Ohm R."/>
            <person name="Martin F."/>
            <person name="Silar P."/>
            <person name="Natvig D."/>
            <person name="Lalanne C."/>
            <person name="Gautier V."/>
            <person name="Ament-Velasquez S.L."/>
            <person name="Kruys A."/>
            <person name="Hutchinson M.I."/>
            <person name="Powell A.J."/>
            <person name="Barry K."/>
            <person name="Miller A.N."/>
            <person name="Grigoriev I.V."/>
            <person name="Debuchy R."/>
            <person name="Gladieux P."/>
            <person name="Thoren M.H."/>
            <person name="Johannesson H."/>
        </authorList>
    </citation>
    <scope>NUCLEOTIDE SEQUENCE</scope>
    <source>
        <strain evidence="3">SMH4607-1</strain>
    </source>
</reference>
<dbReference type="InterPro" id="IPR009060">
    <property type="entry name" value="UBA-like_sf"/>
</dbReference>
<feature type="domain" description="UBA" evidence="2">
    <location>
        <begin position="68"/>
        <end position="109"/>
    </location>
</feature>
<feature type="region of interest" description="Disordered" evidence="1">
    <location>
        <begin position="120"/>
        <end position="142"/>
    </location>
</feature>
<dbReference type="PROSITE" id="PS50030">
    <property type="entry name" value="UBA"/>
    <property type="match status" value="1"/>
</dbReference>